<dbReference type="Gramene" id="PVH33842">
    <property type="protein sequence ID" value="PVH33842"/>
    <property type="gene ID" value="PAHAL_8G077400"/>
</dbReference>
<name>A0A2T8I850_9POAL</name>
<proteinExistence type="predicted"/>
<dbReference type="EMBL" id="CM008053">
    <property type="protein sequence ID" value="PVH33842.1"/>
    <property type="molecule type" value="Genomic_DNA"/>
</dbReference>
<gene>
    <name evidence="1" type="ORF">PAHAL_8G077400</name>
</gene>
<dbReference type="AlphaFoldDB" id="A0A2T8I850"/>
<protein>
    <submittedName>
        <fullName evidence="1">Uncharacterized protein</fullName>
    </submittedName>
</protein>
<reference evidence="1" key="1">
    <citation type="submission" date="2018-04" db="EMBL/GenBank/DDBJ databases">
        <title>WGS assembly of Panicum hallii.</title>
        <authorList>
            <person name="Lovell J."/>
            <person name="Jenkins J."/>
            <person name="Lowry D."/>
            <person name="Mamidi S."/>
            <person name="Sreedasyam A."/>
            <person name="Weng X."/>
            <person name="Barry K."/>
            <person name="Bonette J."/>
            <person name="Campitelli B."/>
            <person name="Daum C."/>
            <person name="Gordon S."/>
            <person name="Gould B."/>
            <person name="Lipzen A."/>
            <person name="Macqueen A."/>
            <person name="Palacio-Mejia J."/>
            <person name="Plott C."/>
            <person name="Shakirov E."/>
            <person name="Shu S."/>
            <person name="Yoshinaga Y."/>
            <person name="Zane M."/>
            <person name="Rokhsar D."/>
            <person name="Grimwood J."/>
            <person name="Schmutz J."/>
            <person name="Juenger T."/>
        </authorList>
    </citation>
    <scope>NUCLEOTIDE SEQUENCE [LARGE SCALE GENOMIC DNA]</scope>
    <source>
        <strain evidence="1">FIL2</strain>
    </source>
</reference>
<accession>A0A2T8I850</accession>
<evidence type="ECO:0000313" key="1">
    <source>
        <dbReference type="EMBL" id="PVH33842.1"/>
    </source>
</evidence>
<organism evidence="1">
    <name type="scientific">Panicum hallii</name>
    <dbReference type="NCBI Taxonomy" id="206008"/>
    <lineage>
        <taxon>Eukaryota</taxon>
        <taxon>Viridiplantae</taxon>
        <taxon>Streptophyta</taxon>
        <taxon>Embryophyta</taxon>
        <taxon>Tracheophyta</taxon>
        <taxon>Spermatophyta</taxon>
        <taxon>Magnoliopsida</taxon>
        <taxon>Liliopsida</taxon>
        <taxon>Poales</taxon>
        <taxon>Poaceae</taxon>
        <taxon>PACMAD clade</taxon>
        <taxon>Panicoideae</taxon>
        <taxon>Panicodae</taxon>
        <taxon>Paniceae</taxon>
        <taxon>Panicinae</taxon>
        <taxon>Panicum</taxon>
        <taxon>Panicum sect. Panicum</taxon>
    </lineage>
</organism>
<dbReference type="Proteomes" id="UP000243499">
    <property type="component" value="Chromosome 8"/>
</dbReference>
<sequence length="69" mass="8282">MSKYFTDTLPLNKFSKELQSGTAAPTLFPFSFQQYFFPDYSIFKLSPTWFISRYFVFSTWLYAAWHHTC</sequence>